<reference evidence="1 2" key="1">
    <citation type="journal article" date="2022" name="bioRxiv">
        <title>The genome of the oomycete Peronosclerospora sorghi, a cosmopolitan pathogen of maize and sorghum, is inflated with dispersed pseudogenes.</title>
        <authorList>
            <person name="Fletcher K."/>
            <person name="Martin F."/>
            <person name="Isakeit T."/>
            <person name="Cavanaugh K."/>
            <person name="Magill C."/>
            <person name="Michelmore R."/>
        </authorList>
    </citation>
    <scope>NUCLEOTIDE SEQUENCE [LARGE SCALE GENOMIC DNA]</scope>
    <source>
        <strain evidence="1">P6</strain>
    </source>
</reference>
<dbReference type="EMBL" id="CM047582">
    <property type="protein sequence ID" value="KAI9914435.1"/>
    <property type="molecule type" value="Genomic_DNA"/>
</dbReference>
<organism evidence="1 2">
    <name type="scientific">Peronosclerospora sorghi</name>
    <dbReference type="NCBI Taxonomy" id="230839"/>
    <lineage>
        <taxon>Eukaryota</taxon>
        <taxon>Sar</taxon>
        <taxon>Stramenopiles</taxon>
        <taxon>Oomycota</taxon>
        <taxon>Peronosporomycetes</taxon>
        <taxon>Peronosporales</taxon>
        <taxon>Peronosporaceae</taxon>
        <taxon>Peronosclerospora</taxon>
    </lineage>
</organism>
<comment type="caution">
    <text evidence="1">The sequence shown here is derived from an EMBL/GenBank/DDBJ whole genome shotgun (WGS) entry which is preliminary data.</text>
</comment>
<protein>
    <submittedName>
        <fullName evidence="1">Uncharacterized protein</fullName>
    </submittedName>
</protein>
<sequence>MLKLDILVCSISGKPVLHHVLSSSSLVAPDDASSSTLASSLQGLLSFVSCTHDEELQELHAAHFRGVFRTTATLTFAAIERPARACTFGLECLQHLLHLLEQQILVVLSAQGLDVLRRQPGYDLRDLLHGTDKVTHAVVTKWATTPTLRLRDGGVPFLRLKLETRRQVTRALEVETSSMICALLVAREQVVAMHLPKKKHFSLLVDDLLLVLNFIYHTPSLATSETWTPICFANFNARGFLYAYVVFLSPHISLLLLSSDASPDHFPSFQATKTRIVQALADMNAMRAIQKALTQQLQWQPHKHLPLVRHFIYKNELTGECTHPSLPDHLDTCVQVLNQYAKLYYIMFPTASKPQVLGQRFEAPTAARFLYDRSATGLFVATSSPEYRLVVCFHSFAPLSDAQDQLDALLKHLRHDDALMSLALFLPSSSIHALGMWP</sequence>
<name>A0ACC0W8H6_9STRA</name>
<proteinExistence type="predicted"/>
<evidence type="ECO:0000313" key="2">
    <source>
        <dbReference type="Proteomes" id="UP001163321"/>
    </source>
</evidence>
<gene>
    <name evidence="1" type="ORF">PsorP6_006984</name>
</gene>
<accession>A0ACC0W8H6</accession>
<keyword evidence="2" id="KW-1185">Reference proteome</keyword>
<evidence type="ECO:0000313" key="1">
    <source>
        <dbReference type="EMBL" id="KAI9914435.1"/>
    </source>
</evidence>
<dbReference type="Proteomes" id="UP001163321">
    <property type="component" value="Chromosome 3"/>
</dbReference>